<sequence>MSKFSNKLKARLKSSHQLSPNLQVDTGWVRAALQCIEKGDELQDSTNYTEKELQGSTCWEKDLIDQMKDTSLACQDETLKVLNCGHEHSNFDLSPKCASQKFWETGSLECKIPDGFYSVIPSTVLKGRFKTIPTFGQLKELAVDTELDILLVDSREDKNLAKLKEFIVALVGGSKTNSVQVVKDIAEVVADFYGGPLLEAGTYKGSADEDVQVNDNFDVQLLGQVTRGLCRPRAILFKYLADAVGLKTRIFLGLQLEEVPSTFLICSNPNKHLSTVVDVNGVEFLVDVMRYPGHLRPFSVKSLVSYHTSGPGDSDSADYDSCDSPLEPNSPLYGSMERIDCESPSHSEPDLTSAWWQQRRKKALSADHGRSSSPEPPYNGGYVQRRYIVDGVRSSPSSPEHSQTSFRSFRPLGSEEGNISSSPEYPVFRARAPSKLSGSRQHIGEDVDGTCFSSPENSPQHQRLLGKNSTLFFRRRTTPSFKSGDSGRIPHSLSCDVRRVRKRSTLEISDNVVRVVRAMNEVMKQSQSEARWTEDERKKISHEVLYQERHGESKQASGHMEERHSSAHANKDSPANDWCLSANDGTTNSSGYPENTSFEASSERTSECDFRQMELPAKVAALNYPDNSPAQKAMLSSLDVLQRHTLMPYAEWNIDFSELRIGIRVGIGSFGEVFRGIWRGTEVAIKLMLEQDLTKENTEDFCNEIRLLSRLRHPNVILFLGACTKPPHLSLVTEYMHMGSLYHLVHLSGQGKKLSWRRRFKMLRDICRGMMCVHRMNIIHRDLKSANCLVDKHWSVKICDFGLSRITTGVPIQESTVAGTPEWMAPELLRNEPVTDKCDIFSLGVIMWELCTLKRPWEGFQPMQVVSAVVHDNARLQVPDGLLGKLVTDCWAEVPAARPSYDEILTRLHECEFLQN</sequence>
<organism evidence="1 2">
    <name type="scientific">Diphasiastrum complanatum</name>
    <name type="common">Issler's clubmoss</name>
    <name type="synonym">Lycopodium complanatum</name>
    <dbReference type="NCBI Taxonomy" id="34168"/>
    <lineage>
        <taxon>Eukaryota</taxon>
        <taxon>Viridiplantae</taxon>
        <taxon>Streptophyta</taxon>
        <taxon>Embryophyta</taxon>
        <taxon>Tracheophyta</taxon>
        <taxon>Lycopodiopsida</taxon>
        <taxon>Lycopodiales</taxon>
        <taxon>Lycopodiaceae</taxon>
        <taxon>Lycopodioideae</taxon>
        <taxon>Diphasiastrum</taxon>
    </lineage>
</organism>
<evidence type="ECO:0000313" key="1">
    <source>
        <dbReference type="EMBL" id="KAJ7559738.1"/>
    </source>
</evidence>
<comment type="caution">
    <text evidence="1">The sequence shown here is derived from an EMBL/GenBank/DDBJ whole genome shotgun (WGS) entry which is preliminary data.</text>
</comment>
<evidence type="ECO:0000313" key="2">
    <source>
        <dbReference type="Proteomes" id="UP001162992"/>
    </source>
</evidence>
<accession>A0ACC2DZE8</accession>
<dbReference type="EMBL" id="CM055095">
    <property type="protein sequence ID" value="KAJ7559738.1"/>
    <property type="molecule type" value="Genomic_DNA"/>
</dbReference>
<name>A0ACC2DZE8_DIPCM</name>
<reference evidence="2" key="1">
    <citation type="journal article" date="2024" name="Proc. Natl. Acad. Sci. U.S.A.">
        <title>Extraordinary preservation of gene collinearity over three hundred million years revealed in homosporous lycophytes.</title>
        <authorList>
            <person name="Li C."/>
            <person name="Wickell D."/>
            <person name="Kuo L.Y."/>
            <person name="Chen X."/>
            <person name="Nie B."/>
            <person name="Liao X."/>
            <person name="Peng D."/>
            <person name="Ji J."/>
            <person name="Jenkins J."/>
            <person name="Williams M."/>
            <person name="Shu S."/>
            <person name="Plott C."/>
            <person name="Barry K."/>
            <person name="Rajasekar S."/>
            <person name="Grimwood J."/>
            <person name="Han X."/>
            <person name="Sun S."/>
            <person name="Hou Z."/>
            <person name="He W."/>
            <person name="Dai G."/>
            <person name="Sun C."/>
            <person name="Schmutz J."/>
            <person name="Leebens-Mack J.H."/>
            <person name="Li F.W."/>
            <person name="Wang L."/>
        </authorList>
    </citation>
    <scope>NUCLEOTIDE SEQUENCE [LARGE SCALE GENOMIC DNA]</scope>
    <source>
        <strain evidence="2">cv. PW_Plant_1</strain>
    </source>
</reference>
<gene>
    <name evidence="1" type="ORF">O6H91_04G099000</name>
</gene>
<keyword evidence="2" id="KW-1185">Reference proteome</keyword>
<protein>
    <submittedName>
        <fullName evidence="1">Uncharacterized protein</fullName>
    </submittedName>
</protein>
<proteinExistence type="predicted"/>
<dbReference type="Proteomes" id="UP001162992">
    <property type="component" value="Chromosome 4"/>
</dbReference>